<dbReference type="GO" id="GO:0016020">
    <property type="term" value="C:membrane"/>
    <property type="evidence" value="ECO:0007669"/>
    <property type="project" value="UniProtKB-SubCell"/>
</dbReference>
<name>A0A5N6UGB8_ASPTM</name>
<comment type="subcellular location">
    <subcellularLocation>
        <location evidence="1">Membrane</location>
        <topology evidence="1">Multi-pass membrane protein</topology>
    </subcellularLocation>
</comment>
<dbReference type="AlphaFoldDB" id="A0A5N6UGB8"/>
<dbReference type="InterPro" id="IPR049326">
    <property type="entry name" value="Rhodopsin_dom_fungi"/>
</dbReference>
<feature type="transmembrane region" description="Helical" evidence="7">
    <location>
        <begin position="12"/>
        <end position="34"/>
    </location>
</feature>
<evidence type="ECO:0000256" key="1">
    <source>
        <dbReference type="ARBA" id="ARBA00004141"/>
    </source>
</evidence>
<feature type="transmembrane region" description="Helical" evidence="7">
    <location>
        <begin position="179"/>
        <end position="201"/>
    </location>
</feature>
<keyword evidence="10" id="KW-1185">Reference proteome</keyword>
<dbReference type="Pfam" id="PF20684">
    <property type="entry name" value="Fung_rhodopsin"/>
    <property type="match status" value="1"/>
</dbReference>
<reference evidence="9 10" key="1">
    <citation type="submission" date="2019-04" db="EMBL/GenBank/DDBJ databases">
        <title>Friends and foes A comparative genomics study of 23 Aspergillus species from section Flavi.</title>
        <authorList>
            <consortium name="DOE Joint Genome Institute"/>
            <person name="Kjaerbolling I."/>
            <person name="Vesth T."/>
            <person name="Frisvad J.C."/>
            <person name="Nybo J.L."/>
            <person name="Theobald S."/>
            <person name="Kildgaard S."/>
            <person name="Isbrandt T."/>
            <person name="Kuo A."/>
            <person name="Sato A."/>
            <person name="Lyhne E.K."/>
            <person name="Kogle M.E."/>
            <person name="Wiebenga A."/>
            <person name="Kun R.S."/>
            <person name="Lubbers R.J."/>
            <person name="Makela M.R."/>
            <person name="Barry K."/>
            <person name="Chovatia M."/>
            <person name="Clum A."/>
            <person name="Daum C."/>
            <person name="Haridas S."/>
            <person name="He G."/>
            <person name="LaButti K."/>
            <person name="Lipzen A."/>
            <person name="Mondo S."/>
            <person name="Riley R."/>
            <person name="Salamov A."/>
            <person name="Simmons B.A."/>
            <person name="Magnuson J.K."/>
            <person name="Henrissat B."/>
            <person name="Mortensen U.H."/>
            <person name="Larsen T.O."/>
            <person name="Devries R.P."/>
            <person name="Grigoriev I.V."/>
            <person name="Machida M."/>
            <person name="Baker S.E."/>
            <person name="Andersen M.R."/>
        </authorList>
    </citation>
    <scope>NUCLEOTIDE SEQUENCE [LARGE SCALE GENOMIC DNA]</scope>
    <source>
        <strain evidence="9 10">CBS 117626</strain>
    </source>
</reference>
<keyword evidence="3 7" id="KW-1133">Transmembrane helix</keyword>
<comment type="similarity">
    <text evidence="5">Belongs to the SAT4 family.</text>
</comment>
<keyword evidence="2 7" id="KW-0812">Transmembrane</keyword>
<dbReference type="EMBL" id="ML738717">
    <property type="protein sequence ID" value="KAE8157662.1"/>
    <property type="molecule type" value="Genomic_DNA"/>
</dbReference>
<feature type="compositionally biased region" description="Basic and acidic residues" evidence="6">
    <location>
        <begin position="334"/>
        <end position="346"/>
    </location>
</feature>
<sequence length="357" mass="39052">MSSAPRASSPSLISTSLLAVAIIFPILATLALALRIWSNTYKAKRLFADDYVIIMALLCALGVPLMFAWLPGSGEGGGGGRVNESTLPSLEAARVFLRALWVEIFPLIASLVLVEAQTVAANPVTAAFNPLASNLVRYNYNQFTIAMTGMSMGFDLIVLCFPIPAIHRPMISTRQMVQLAGIFWPGIFCCIASIIRFYYVYTEVYESTSSTGTNRYATVTPGITWGTIEPCTSVIAACLPTYAHLSNASWNIPSWARSLWSHAAKRDTLRGDHSRGSGRKSTIILTSTDSSQNSNQSNRGLPWQRLARNRSVDHVPLASDVQPMSIHVSQTFMRQERPASTRDTTTKGKPMGYEGMF</sequence>
<feature type="region of interest" description="Disordered" evidence="6">
    <location>
        <begin position="334"/>
        <end position="357"/>
    </location>
</feature>
<dbReference type="PANTHER" id="PTHR33048">
    <property type="entry name" value="PTH11-LIKE INTEGRAL MEMBRANE PROTEIN (AFU_ORTHOLOGUE AFUA_5G11245)"/>
    <property type="match status" value="1"/>
</dbReference>
<evidence type="ECO:0000259" key="8">
    <source>
        <dbReference type="Pfam" id="PF20684"/>
    </source>
</evidence>
<proteinExistence type="inferred from homology"/>
<evidence type="ECO:0000256" key="4">
    <source>
        <dbReference type="ARBA" id="ARBA00023136"/>
    </source>
</evidence>
<dbReference type="InterPro" id="IPR052337">
    <property type="entry name" value="SAT4-like"/>
</dbReference>
<evidence type="ECO:0000256" key="7">
    <source>
        <dbReference type="SAM" id="Phobius"/>
    </source>
</evidence>
<feature type="transmembrane region" description="Helical" evidence="7">
    <location>
        <begin position="46"/>
        <end position="70"/>
    </location>
</feature>
<feature type="transmembrane region" description="Helical" evidence="7">
    <location>
        <begin position="143"/>
        <end position="167"/>
    </location>
</feature>
<keyword evidence="4 7" id="KW-0472">Membrane</keyword>
<feature type="region of interest" description="Disordered" evidence="6">
    <location>
        <begin position="285"/>
        <end position="305"/>
    </location>
</feature>
<organism evidence="9 10">
    <name type="scientific">Aspergillus tamarii</name>
    <dbReference type="NCBI Taxonomy" id="41984"/>
    <lineage>
        <taxon>Eukaryota</taxon>
        <taxon>Fungi</taxon>
        <taxon>Dikarya</taxon>
        <taxon>Ascomycota</taxon>
        <taxon>Pezizomycotina</taxon>
        <taxon>Eurotiomycetes</taxon>
        <taxon>Eurotiomycetidae</taxon>
        <taxon>Eurotiales</taxon>
        <taxon>Aspergillaceae</taxon>
        <taxon>Aspergillus</taxon>
        <taxon>Aspergillus subgen. Circumdati</taxon>
    </lineage>
</organism>
<protein>
    <recommendedName>
        <fullName evidence="8">Rhodopsin domain-containing protein</fullName>
    </recommendedName>
</protein>
<evidence type="ECO:0000256" key="5">
    <source>
        <dbReference type="ARBA" id="ARBA00038359"/>
    </source>
</evidence>
<feature type="domain" description="Rhodopsin" evidence="8">
    <location>
        <begin position="94"/>
        <end position="245"/>
    </location>
</feature>
<dbReference type="PANTHER" id="PTHR33048:SF18">
    <property type="entry name" value="INTEGRAL MEMBRANE PROTEIN"/>
    <property type="match status" value="1"/>
</dbReference>
<evidence type="ECO:0000313" key="10">
    <source>
        <dbReference type="Proteomes" id="UP000326950"/>
    </source>
</evidence>
<evidence type="ECO:0000256" key="3">
    <source>
        <dbReference type="ARBA" id="ARBA00022989"/>
    </source>
</evidence>
<accession>A0A5N6UGB8</accession>
<evidence type="ECO:0000313" key="9">
    <source>
        <dbReference type="EMBL" id="KAE8157662.1"/>
    </source>
</evidence>
<dbReference type="Proteomes" id="UP000326950">
    <property type="component" value="Unassembled WGS sequence"/>
</dbReference>
<evidence type="ECO:0000256" key="2">
    <source>
        <dbReference type="ARBA" id="ARBA00022692"/>
    </source>
</evidence>
<gene>
    <name evidence="9" type="ORF">BDV40DRAFT_308508</name>
</gene>
<dbReference type="OrthoDB" id="10017208at2759"/>
<evidence type="ECO:0000256" key="6">
    <source>
        <dbReference type="SAM" id="MobiDB-lite"/>
    </source>
</evidence>